<reference evidence="1" key="1">
    <citation type="submission" date="2021-06" db="EMBL/GenBank/DDBJ databases">
        <authorList>
            <person name="Kallberg Y."/>
            <person name="Tangrot J."/>
            <person name="Rosling A."/>
        </authorList>
    </citation>
    <scope>NUCLEOTIDE SEQUENCE</scope>
    <source>
        <strain evidence="1">87-6 pot B 2015</strain>
    </source>
</reference>
<dbReference type="Proteomes" id="UP000789375">
    <property type="component" value="Unassembled WGS sequence"/>
</dbReference>
<gene>
    <name evidence="1" type="ORF">FMOSSE_LOCUS3915</name>
</gene>
<sequence>MSRVPTILCGNLLQICKYSDRAIISGKCLVFIQQLATSSILLNVIFYCYFYPTYFTPSGWAVKPRYRSVIFPAMPCPNTDTPLVSR</sequence>
<dbReference type="EMBL" id="CAJVPP010000623">
    <property type="protein sequence ID" value="CAG8498584.1"/>
    <property type="molecule type" value="Genomic_DNA"/>
</dbReference>
<accession>A0A9N8ZKI5</accession>
<dbReference type="AlphaFoldDB" id="A0A9N8ZKI5"/>
<evidence type="ECO:0000313" key="1">
    <source>
        <dbReference type="EMBL" id="CAG8498584.1"/>
    </source>
</evidence>
<protein>
    <submittedName>
        <fullName evidence="1">7920_t:CDS:1</fullName>
    </submittedName>
</protein>
<keyword evidence="2" id="KW-1185">Reference proteome</keyword>
<organism evidence="1 2">
    <name type="scientific">Funneliformis mosseae</name>
    <name type="common">Endomycorrhizal fungus</name>
    <name type="synonym">Glomus mosseae</name>
    <dbReference type="NCBI Taxonomy" id="27381"/>
    <lineage>
        <taxon>Eukaryota</taxon>
        <taxon>Fungi</taxon>
        <taxon>Fungi incertae sedis</taxon>
        <taxon>Mucoromycota</taxon>
        <taxon>Glomeromycotina</taxon>
        <taxon>Glomeromycetes</taxon>
        <taxon>Glomerales</taxon>
        <taxon>Glomeraceae</taxon>
        <taxon>Funneliformis</taxon>
    </lineage>
</organism>
<proteinExistence type="predicted"/>
<comment type="caution">
    <text evidence="1">The sequence shown here is derived from an EMBL/GenBank/DDBJ whole genome shotgun (WGS) entry which is preliminary data.</text>
</comment>
<name>A0A9N8ZKI5_FUNMO</name>
<evidence type="ECO:0000313" key="2">
    <source>
        <dbReference type="Proteomes" id="UP000789375"/>
    </source>
</evidence>